<dbReference type="Proteomes" id="UP000051568">
    <property type="component" value="Unassembled WGS sequence"/>
</dbReference>
<name>A0A0R2IPY3_9LACO</name>
<dbReference type="RefSeq" id="WP_057750645.1">
    <property type="nucleotide sequence ID" value="NZ_BJVH01000002.1"/>
</dbReference>
<organism evidence="6 7">
    <name type="scientific">Pediococcus cellicola</name>
    <dbReference type="NCBI Taxonomy" id="319652"/>
    <lineage>
        <taxon>Bacteria</taxon>
        <taxon>Bacillati</taxon>
        <taxon>Bacillota</taxon>
        <taxon>Bacilli</taxon>
        <taxon>Lactobacillales</taxon>
        <taxon>Lactobacillaceae</taxon>
        <taxon>Pediococcus</taxon>
    </lineage>
</organism>
<dbReference type="HAMAP" id="MF_00745">
    <property type="entry name" value="SprT_like"/>
    <property type="match status" value="1"/>
</dbReference>
<comment type="subcellular location">
    <subcellularLocation>
        <location evidence="4">Cytoplasm</location>
    </subcellularLocation>
</comment>
<accession>A0A0R2IPY3</accession>
<evidence type="ECO:0000313" key="6">
    <source>
        <dbReference type="EMBL" id="KRN66782.1"/>
    </source>
</evidence>
<evidence type="ECO:0000256" key="3">
    <source>
        <dbReference type="ARBA" id="ARBA00022833"/>
    </source>
</evidence>
<feature type="binding site" evidence="4">
    <location>
        <position position="67"/>
    </location>
    <ligand>
        <name>Zn(2+)</name>
        <dbReference type="ChEBI" id="CHEBI:29105"/>
    </ligand>
</feature>
<comment type="caution">
    <text evidence="6">The sequence shown here is derived from an EMBL/GenBank/DDBJ whole genome shotgun (WGS) entry which is preliminary data.</text>
</comment>
<reference evidence="6 7" key="1">
    <citation type="journal article" date="2015" name="Genome Announc.">
        <title>Expanding the biotechnology potential of lactobacilli through comparative genomics of 213 strains and associated genera.</title>
        <authorList>
            <person name="Sun Z."/>
            <person name="Harris H.M."/>
            <person name="McCann A."/>
            <person name="Guo C."/>
            <person name="Argimon S."/>
            <person name="Zhang W."/>
            <person name="Yang X."/>
            <person name="Jeffery I.B."/>
            <person name="Cooney J.C."/>
            <person name="Kagawa T.F."/>
            <person name="Liu W."/>
            <person name="Song Y."/>
            <person name="Salvetti E."/>
            <person name="Wrobel A."/>
            <person name="Rasinkangas P."/>
            <person name="Parkhill J."/>
            <person name="Rea M.C."/>
            <person name="O'Sullivan O."/>
            <person name="Ritari J."/>
            <person name="Douillard F.P."/>
            <person name="Paul Ross R."/>
            <person name="Yang R."/>
            <person name="Briner A.E."/>
            <person name="Felis G.E."/>
            <person name="de Vos W.M."/>
            <person name="Barrangou R."/>
            <person name="Klaenhammer T.R."/>
            <person name="Caufield P.W."/>
            <person name="Cui Y."/>
            <person name="Zhang H."/>
            <person name="O'Toole P.W."/>
        </authorList>
    </citation>
    <scope>NUCLEOTIDE SEQUENCE [LARGE SCALE GENOMIC DNA]</scope>
    <source>
        <strain evidence="6 7">DSM 17757</strain>
    </source>
</reference>
<feature type="binding site" evidence="4">
    <location>
        <position position="71"/>
    </location>
    <ligand>
        <name>Zn(2+)</name>
        <dbReference type="ChEBI" id="CHEBI:29105"/>
    </ligand>
</feature>
<evidence type="ECO:0000313" key="7">
    <source>
        <dbReference type="Proteomes" id="UP000051568"/>
    </source>
</evidence>
<comment type="similarity">
    <text evidence="4">Belongs to the SprT family.</text>
</comment>
<dbReference type="Pfam" id="PF17283">
    <property type="entry name" value="Zn_ribbon_SprT"/>
    <property type="match status" value="1"/>
</dbReference>
<proteinExistence type="inferred from homology"/>
<dbReference type="Pfam" id="PF10263">
    <property type="entry name" value="SprT-like"/>
    <property type="match status" value="1"/>
</dbReference>
<dbReference type="EMBL" id="JQBR01000004">
    <property type="protein sequence ID" value="KRN66782.1"/>
    <property type="molecule type" value="Genomic_DNA"/>
</dbReference>
<keyword evidence="2 4" id="KW-0479">Metal-binding</keyword>
<keyword evidence="1 4" id="KW-0963">Cytoplasm</keyword>
<comment type="cofactor">
    <cofactor evidence="4">
        <name>Zn(2+)</name>
        <dbReference type="ChEBI" id="CHEBI:29105"/>
    </cofactor>
    <text evidence="4">Binds 1 zinc ion.</text>
</comment>
<dbReference type="InterPro" id="IPR006640">
    <property type="entry name" value="SprT-like_domain"/>
</dbReference>
<dbReference type="STRING" id="319652.IV80_GL001375"/>
<feature type="domain" description="SprT-like" evidence="5">
    <location>
        <begin position="4"/>
        <end position="148"/>
    </location>
</feature>
<dbReference type="NCBIfam" id="NF003339">
    <property type="entry name" value="PRK04351.1"/>
    <property type="match status" value="1"/>
</dbReference>
<protein>
    <recommendedName>
        <fullName evidence="4">Protein SprT-like</fullName>
    </recommendedName>
</protein>
<dbReference type="SMART" id="SM00731">
    <property type="entry name" value="SprT"/>
    <property type="match status" value="1"/>
</dbReference>
<gene>
    <name evidence="6" type="ORF">IV80_GL001375</name>
</gene>
<evidence type="ECO:0000259" key="5">
    <source>
        <dbReference type="SMART" id="SM00731"/>
    </source>
</evidence>
<dbReference type="OrthoDB" id="9799909at2"/>
<feature type="active site" evidence="4">
    <location>
        <position position="68"/>
    </location>
</feature>
<dbReference type="PATRIC" id="fig|319652.3.peg.1391"/>
<dbReference type="InterPro" id="IPR035240">
    <property type="entry name" value="SprT_Zn_ribbon"/>
</dbReference>
<evidence type="ECO:0000256" key="4">
    <source>
        <dbReference type="HAMAP-Rule" id="MF_00745"/>
    </source>
</evidence>
<dbReference type="AlphaFoldDB" id="A0A0R2IPY3"/>
<dbReference type="GO" id="GO:0005737">
    <property type="term" value="C:cytoplasm"/>
    <property type="evidence" value="ECO:0007669"/>
    <property type="project" value="UniProtKB-SubCell"/>
</dbReference>
<dbReference type="GO" id="GO:0006950">
    <property type="term" value="P:response to stress"/>
    <property type="evidence" value="ECO:0007669"/>
    <property type="project" value="UniProtKB-ARBA"/>
</dbReference>
<dbReference type="InterPro" id="IPR023524">
    <property type="entry name" value="Uncharacterised_SprT-like"/>
</dbReference>
<keyword evidence="7" id="KW-1185">Reference proteome</keyword>
<evidence type="ECO:0000256" key="1">
    <source>
        <dbReference type="ARBA" id="ARBA00022490"/>
    </source>
</evidence>
<evidence type="ECO:0000256" key="2">
    <source>
        <dbReference type="ARBA" id="ARBA00022723"/>
    </source>
</evidence>
<dbReference type="GO" id="GO:0008270">
    <property type="term" value="F:zinc ion binding"/>
    <property type="evidence" value="ECO:0007669"/>
    <property type="project" value="UniProtKB-UniRule"/>
</dbReference>
<sequence length="155" mass="18341">MTDNELQKLVTDISLTTFHQPFKHRAFFNSRLRTTGGRYQLQSHDIDINPRMLTEHDMTTLIGVVKHELCHYHLHLHHLGYQHRDRDFKKLLSQVGGLRYAPAGPKTRRKKTILTYQCQDCGLVFQRQRHINLQKYRCGRCRGKLHLIQETHGVF</sequence>
<keyword evidence="3 4" id="KW-0862">Zinc</keyword>